<dbReference type="InterPro" id="IPR050490">
    <property type="entry name" value="Bact_solute-bd_prot1"/>
</dbReference>
<name>A0A9D1TD19_9FIRM</name>
<dbReference type="AlphaFoldDB" id="A0A9D1TD19"/>
<keyword evidence="1" id="KW-0732">Signal</keyword>
<evidence type="ECO:0000256" key="1">
    <source>
        <dbReference type="SAM" id="SignalP"/>
    </source>
</evidence>
<protein>
    <submittedName>
        <fullName evidence="2">Extracellular solute-binding protein</fullName>
    </submittedName>
</protein>
<reference evidence="2" key="1">
    <citation type="submission" date="2020-10" db="EMBL/GenBank/DDBJ databases">
        <authorList>
            <person name="Gilroy R."/>
        </authorList>
    </citation>
    <scope>NUCLEOTIDE SEQUENCE</scope>
    <source>
        <strain evidence="2">CHK183-6373</strain>
    </source>
</reference>
<dbReference type="PANTHER" id="PTHR43649:SF17">
    <property type="entry name" value="ABC TRANSPORTER SOLUTE BINDING PROTEIN-SUGAR TRANSPORT"/>
    <property type="match status" value="1"/>
</dbReference>
<gene>
    <name evidence="2" type="ORF">IAA64_09200</name>
</gene>
<feature type="signal peptide" evidence="1">
    <location>
        <begin position="1"/>
        <end position="21"/>
    </location>
</feature>
<dbReference type="SUPFAM" id="SSF53850">
    <property type="entry name" value="Periplasmic binding protein-like II"/>
    <property type="match status" value="1"/>
</dbReference>
<organism evidence="2 3">
    <name type="scientific">Candidatus Ornithocaccomicrobium faecavium</name>
    <dbReference type="NCBI Taxonomy" id="2840890"/>
    <lineage>
        <taxon>Bacteria</taxon>
        <taxon>Bacillati</taxon>
        <taxon>Bacillota</taxon>
        <taxon>Clostridia</taxon>
        <taxon>Candidatus Ornithocaccomicrobium</taxon>
    </lineage>
</organism>
<evidence type="ECO:0000313" key="3">
    <source>
        <dbReference type="Proteomes" id="UP000886884"/>
    </source>
</evidence>
<feature type="chain" id="PRO_5039326361" evidence="1">
    <location>
        <begin position="22"/>
        <end position="526"/>
    </location>
</feature>
<dbReference type="PANTHER" id="PTHR43649">
    <property type="entry name" value="ARABINOSE-BINDING PROTEIN-RELATED"/>
    <property type="match status" value="1"/>
</dbReference>
<sequence>MKKWLTLLLALALLLSASALAETAPGFHAEGLPIVDEPIHLSVLAVRWGHMDDSFTQNAFFTQLEEGTNVIIDWQIEYTTDWEEQKPILLASRNLPDVIYGSNVFGDSEYSNHAEFFLPLDDLIDQYMPNLKAAFEADPDFRNICLAADGKIYTLPKNLPCRPNVGLQFFLNRDWLDRLGLEMPDTLDELTEVLRAFKNEDANGNGDPNDEIPVSFTDFGGVYTLLQHMGIMGDANATSTNSYTMDKNGVATFMPVTEEFKQGVIWLRELFAEGIIDQEAFTMDDTMRMAKQQNPEIPIVGMIYSWTPDADVPNFHEQYEVLPPVLAPDGNRYAAGMTSTSRNEFAITVFCEYPEVAARWADQFYTPEASIQNFWGPIADGCIQKNDDGTYTLLEPPEGVSADDHAWDMSTRDFGPKYIPEGFSDKIILPASTSDAQKLELAKVAEEYAVPPYPTVLHTSEELDEMTMLATDIISYVETTGARWVYEGGIEEEWDDYVAQLNQMGLERLMEIRQAALDRYYGKTAE</sequence>
<comment type="caution">
    <text evidence="2">The sequence shown here is derived from an EMBL/GenBank/DDBJ whole genome shotgun (WGS) entry which is preliminary data.</text>
</comment>
<dbReference type="EMBL" id="DVOT01000164">
    <property type="protein sequence ID" value="HIV28135.1"/>
    <property type="molecule type" value="Genomic_DNA"/>
</dbReference>
<accession>A0A9D1TD19</accession>
<dbReference type="Proteomes" id="UP000886884">
    <property type="component" value="Unassembled WGS sequence"/>
</dbReference>
<evidence type="ECO:0000313" key="2">
    <source>
        <dbReference type="EMBL" id="HIV28135.1"/>
    </source>
</evidence>
<reference evidence="2" key="2">
    <citation type="journal article" date="2021" name="PeerJ">
        <title>Extensive microbial diversity within the chicken gut microbiome revealed by metagenomics and culture.</title>
        <authorList>
            <person name="Gilroy R."/>
            <person name="Ravi A."/>
            <person name="Getino M."/>
            <person name="Pursley I."/>
            <person name="Horton D.L."/>
            <person name="Alikhan N.F."/>
            <person name="Baker D."/>
            <person name="Gharbi K."/>
            <person name="Hall N."/>
            <person name="Watson M."/>
            <person name="Adriaenssens E.M."/>
            <person name="Foster-Nyarko E."/>
            <person name="Jarju S."/>
            <person name="Secka A."/>
            <person name="Antonio M."/>
            <person name="Oren A."/>
            <person name="Chaudhuri R.R."/>
            <person name="La Ragione R."/>
            <person name="Hildebrand F."/>
            <person name="Pallen M.J."/>
        </authorList>
    </citation>
    <scope>NUCLEOTIDE SEQUENCE</scope>
    <source>
        <strain evidence="2">CHK183-6373</strain>
    </source>
</reference>
<dbReference type="Gene3D" id="3.40.190.10">
    <property type="entry name" value="Periplasmic binding protein-like II"/>
    <property type="match status" value="2"/>
</dbReference>
<proteinExistence type="predicted"/>